<dbReference type="Gene3D" id="6.10.250.330">
    <property type="match status" value="1"/>
</dbReference>
<comment type="similarity">
    <text evidence="1 2">Belongs to the phD/YefM antitoxin family.</text>
</comment>
<dbReference type="PANTHER" id="PTHR33713:SF6">
    <property type="entry name" value="ANTITOXIN YEFM"/>
    <property type="match status" value="1"/>
</dbReference>
<organism evidence="3 4">
    <name type="scientific">Candidatus Thiomargarita nelsonii</name>
    <dbReference type="NCBI Taxonomy" id="1003181"/>
    <lineage>
        <taxon>Bacteria</taxon>
        <taxon>Pseudomonadati</taxon>
        <taxon>Pseudomonadota</taxon>
        <taxon>Gammaproteobacteria</taxon>
        <taxon>Thiotrichales</taxon>
        <taxon>Thiotrichaceae</taxon>
        <taxon>Thiomargarita</taxon>
    </lineage>
</organism>
<sequence length="84" mass="9455">MEAVTVNHATQNLNHLISNVISNVEPTIICNDKGERALLMPLEEFNSWQETLYLLSNPANAEHLLESIAQAKMGKTQKRELIEP</sequence>
<evidence type="ECO:0000256" key="2">
    <source>
        <dbReference type="RuleBase" id="RU362080"/>
    </source>
</evidence>
<accession>A0A4E0QJP9</accession>
<name>A0A4E0QJP9_9GAMM</name>
<dbReference type="InterPro" id="IPR051405">
    <property type="entry name" value="phD/YefM_antitoxin"/>
</dbReference>
<dbReference type="InterPro" id="IPR036165">
    <property type="entry name" value="YefM-like_sf"/>
</dbReference>
<evidence type="ECO:0000256" key="1">
    <source>
        <dbReference type="ARBA" id="ARBA00009981"/>
    </source>
</evidence>
<comment type="function">
    <text evidence="2">Antitoxin component of a type II toxin-antitoxin (TA) system.</text>
</comment>
<comment type="caution">
    <text evidence="3">The sequence shown here is derived from an EMBL/GenBank/DDBJ whole genome shotgun (WGS) entry which is preliminary data.</text>
</comment>
<keyword evidence="4" id="KW-1185">Reference proteome</keyword>
<evidence type="ECO:0000313" key="3">
    <source>
        <dbReference type="EMBL" id="TGN99757.1"/>
    </source>
</evidence>
<protein>
    <recommendedName>
        <fullName evidence="2">Antitoxin</fullName>
    </recommendedName>
</protein>
<dbReference type="Gene3D" id="3.40.1620.10">
    <property type="entry name" value="YefM-like domain"/>
    <property type="match status" value="1"/>
</dbReference>
<dbReference type="PANTHER" id="PTHR33713">
    <property type="entry name" value="ANTITOXIN YAFN-RELATED"/>
    <property type="match status" value="1"/>
</dbReference>
<gene>
    <name evidence="3" type="ORF">PN36_33785</name>
</gene>
<evidence type="ECO:0000313" key="4">
    <source>
        <dbReference type="Proteomes" id="UP000030428"/>
    </source>
</evidence>
<dbReference type="EMBL" id="JSZA02000371">
    <property type="protein sequence ID" value="TGN99757.1"/>
    <property type="molecule type" value="Genomic_DNA"/>
</dbReference>
<dbReference type="Proteomes" id="UP000030428">
    <property type="component" value="Unassembled WGS sequence"/>
</dbReference>
<dbReference type="Pfam" id="PF02604">
    <property type="entry name" value="PhdYeFM_antitox"/>
    <property type="match status" value="1"/>
</dbReference>
<dbReference type="InterPro" id="IPR006442">
    <property type="entry name" value="Antitoxin_Phd/YefM"/>
</dbReference>
<dbReference type="AlphaFoldDB" id="A0A4E0QJP9"/>
<proteinExistence type="inferred from homology"/>
<reference evidence="3 4" key="1">
    <citation type="journal article" date="2016" name="Front. Microbiol.">
        <title>Single-Cell (Meta-)Genomics of a Dimorphic Candidatus Thiomargarita nelsonii Reveals Genomic Plasticity.</title>
        <authorList>
            <person name="Flood B.E."/>
            <person name="Fliss P."/>
            <person name="Jones D.S."/>
            <person name="Dick G.J."/>
            <person name="Jain S."/>
            <person name="Kaster A.K."/>
            <person name="Winkel M."/>
            <person name="Mussmann M."/>
            <person name="Bailey J."/>
        </authorList>
    </citation>
    <scope>NUCLEOTIDE SEQUENCE [LARGE SCALE GENOMIC DNA]</scope>
    <source>
        <strain evidence="3">Hydrate Ridge</strain>
    </source>
</reference>
<dbReference type="SUPFAM" id="SSF143120">
    <property type="entry name" value="YefM-like"/>
    <property type="match status" value="1"/>
</dbReference>